<evidence type="ECO:0000313" key="2">
    <source>
        <dbReference type="Proteomes" id="UP000324222"/>
    </source>
</evidence>
<accession>A0A5B7IIE4</accession>
<reference evidence="1 2" key="1">
    <citation type="submission" date="2019-05" db="EMBL/GenBank/DDBJ databases">
        <title>Another draft genome of Portunus trituberculatus and its Hox gene families provides insights of decapod evolution.</title>
        <authorList>
            <person name="Jeong J.-H."/>
            <person name="Song I."/>
            <person name="Kim S."/>
            <person name="Choi T."/>
            <person name="Kim D."/>
            <person name="Ryu S."/>
            <person name="Kim W."/>
        </authorList>
    </citation>
    <scope>NUCLEOTIDE SEQUENCE [LARGE SCALE GENOMIC DNA]</scope>
    <source>
        <tissue evidence="1">Muscle</tissue>
    </source>
</reference>
<organism evidence="1 2">
    <name type="scientific">Portunus trituberculatus</name>
    <name type="common">Swimming crab</name>
    <name type="synonym">Neptunus trituberculatus</name>
    <dbReference type="NCBI Taxonomy" id="210409"/>
    <lineage>
        <taxon>Eukaryota</taxon>
        <taxon>Metazoa</taxon>
        <taxon>Ecdysozoa</taxon>
        <taxon>Arthropoda</taxon>
        <taxon>Crustacea</taxon>
        <taxon>Multicrustacea</taxon>
        <taxon>Malacostraca</taxon>
        <taxon>Eumalacostraca</taxon>
        <taxon>Eucarida</taxon>
        <taxon>Decapoda</taxon>
        <taxon>Pleocyemata</taxon>
        <taxon>Brachyura</taxon>
        <taxon>Eubrachyura</taxon>
        <taxon>Portunoidea</taxon>
        <taxon>Portunidae</taxon>
        <taxon>Portuninae</taxon>
        <taxon>Portunus</taxon>
    </lineage>
</organism>
<keyword evidence="2" id="KW-1185">Reference proteome</keyword>
<sequence>MCEIMNESFKTVFTTNDFTEPIILRHGIAKDYRRSQCTKRILEDYWIIGDGVSVWVLKECKDQLLDPIWEIITNSINEGKASLE</sequence>
<dbReference type="Proteomes" id="UP000324222">
    <property type="component" value="Unassembled WGS sequence"/>
</dbReference>
<protein>
    <submittedName>
        <fullName evidence="1">Uncharacterized protein</fullName>
    </submittedName>
</protein>
<comment type="caution">
    <text evidence="1">The sequence shown here is derived from an EMBL/GenBank/DDBJ whole genome shotgun (WGS) entry which is preliminary data.</text>
</comment>
<proteinExistence type="predicted"/>
<evidence type="ECO:0000313" key="1">
    <source>
        <dbReference type="EMBL" id="MPC80578.1"/>
    </source>
</evidence>
<dbReference type="AlphaFoldDB" id="A0A5B7IIE4"/>
<gene>
    <name evidence="1" type="ORF">E2C01_075160</name>
</gene>
<name>A0A5B7IIE4_PORTR</name>
<dbReference type="EMBL" id="VSRR010054436">
    <property type="protein sequence ID" value="MPC80578.1"/>
    <property type="molecule type" value="Genomic_DNA"/>
</dbReference>